<gene>
    <name evidence="1" type="ORF">FNJ87_01050</name>
</gene>
<reference evidence="1 2" key="1">
    <citation type="submission" date="2020-11" db="EMBL/GenBank/DDBJ databases">
        <title>P. mediterranea TC4 genome.</title>
        <authorList>
            <person name="Molmeret M."/>
        </authorList>
    </citation>
    <scope>NUCLEOTIDE SEQUENCE [LARGE SCALE GENOMIC DNA]</scope>
    <source>
        <strain evidence="1 2">TC4</strain>
    </source>
</reference>
<evidence type="ECO:0000313" key="1">
    <source>
        <dbReference type="EMBL" id="MBF4982981.1"/>
    </source>
</evidence>
<dbReference type="Proteomes" id="UP001194729">
    <property type="component" value="Unassembled WGS sequence"/>
</dbReference>
<accession>A0ABS0A0T8</accession>
<protein>
    <submittedName>
        <fullName evidence="1">Uncharacterized protein</fullName>
    </submittedName>
</protein>
<evidence type="ECO:0000313" key="2">
    <source>
        <dbReference type="Proteomes" id="UP001194729"/>
    </source>
</evidence>
<dbReference type="EMBL" id="JADKYU010000051">
    <property type="protein sequence ID" value="MBF4982981.1"/>
    <property type="molecule type" value="Genomic_DNA"/>
</dbReference>
<sequence length="99" mass="11531">MTPYRLLISLVIFLLINGLFSCGQTIRFISQNTTAINQAKVLVTNSNNQILAIAYTDEYGELEYKFDTLIKYNLNITHSLYQSREIQVKWILIQKTERI</sequence>
<organism evidence="1 2">
    <name type="scientific">Nonlabens mediterrranea</name>
    <dbReference type="NCBI Taxonomy" id="1419947"/>
    <lineage>
        <taxon>Bacteria</taxon>
        <taxon>Pseudomonadati</taxon>
        <taxon>Bacteroidota</taxon>
        <taxon>Flavobacteriia</taxon>
        <taxon>Flavobacteriales</taxon>
        <taxon>Flavobacteriaceae</taxon>
        <taxon>Nonlabens</taxon>
    </lineage>
</organism>
<name>A0ABS0A0T8_9FLAO</name>
<dbReference type="PROSITE" id="PS51257">
    <property type="entry name" value="PROKAR_LIPOPROTEIN"/>
    <property type="match status" value="1"/>
</dbReference>
<comment type="caution">
    <text evidence="1">The sequence shown here is derived from an EMBL/GenBank/DDBJ whole genome shotgun (WGS) entry which is preliminary data.</text>
</comment>
<keyword evidence="2" id="KW-1185">Reference proteome</keyword>
<proteinExistence type="predicted"/>